<feature type="transmembrane region" description="Helical" evidence="8">
    <location>
        <begin position="196"/>
        <end position="218"/>
    </location>
</feature>
<comment type="subcellular location">
    <subcellularLocation>
        <location evidence="1">Cell inner membrane</location>
        <topology evidence="1">Multi-pass membrane protein</topology>
    </subcellularLocation>
    <subcellularLocation>
        <location evidence="8">Cell membrane</location>
        <topology evidence="8">Multi-pass membrane protein</topology>
    </subcellularLocation>
</comment>
<dbReference type="Gene3D" id="1.10.3720.10">
    <property type="entry name" value="MetI-like"/>
    <property type="match status" value="2"/>
</dbReference>
<protein>
    <submittedName>
        <fullName evidence="10">Iron ABC transporter permease</fullName>
    </submittedName>
    <submittedName>
        <fullName evidence="11">Molybdenum transport system permease protein modB</fullName>
    </submittedName>
</protein>
<evidence type="ECO:0000256" key="5">
    <source>
        <dbReference type="ARBA" id="ARBA00022692"/>
    </source>
</evidence>
<dbReference type="PANTHER" id="PTHR43357:SF4">
    <property type="entry name" value="INNER MEMBRANE ABC TRANSPORTER PERMEASE PROTEIN YDCV"/>
    <property type="match status" value="1"/>
</dbReference>
<dbReference type="SUPFAM" id="SSF161098">
    <property type="entry name" value="MetI-like"/>
    <property type="match status" value="2"/>
</dbReference>
<reference evidence="11 12" key="1">
    <citation type="submission" date="2018-06" db="EMBL/GenBank/DDBJ databases">
        <authorList>
            <consortium name="Pathogen Informatics"/>
            <person name="Doyle S."/>
        </authorList>
    </citation>
    <scope>NUCLEOTIDE SEQUENCE [LARGE SCALE GENOMIC DNA]</scope>
    <source>
        <strain evidence="11 12">NCTC11820</strain>
    </source>
</reference>
<evidence type="ECO:0000256" key="2">
    <source>
        <dbReference type="ARBA" id="ARBA00022448"/>
    </source>
</evidence>
<dbReference type="PROSITE" id="PS50928">
    <property type="entry name" value="ABC_TM1"/>
    <property type="match status" value="2"/>
</dbReference>
<keyword evidence="7 8" id="KW-0472">Membrane</keyword>
<evidence type="ECO:0000313" key="11">
    <source>
        <dbReference type="EMBL" id="SQB64609.1"/>
    </source>
</evidence>
<dbReference type="EMBL" id="UASJ01000001">
    <property type="protein sequence ID" value="SQB64609.1"/>
    <property type="molecule type" value="Genomic_DNA"/>
</dbReference>
<keyword evidence="3" id="KW-1003">Cell membrane</keyword>
<reference evidence="10 13" key="2">
    <citation type="submission" date="2020-04" db="EMBL/GenBank/DDBJ databases">
        <title>Antimicrobial susceptibility and clonality of vaginal-derived multi-drug resistant Mobiluncus isolates in China.</title>
        <authorList>
            <person name="Zhang X."/>
        </authorList>
    </citation>
    <scope>NUCLEOTIDE SEQUENCE [LARGE SCALE GENOMIC DNA]</scope>
    <source>
        <strain evidence="10 13">19</strain>
    </source>
</reference>
<dbReference type="InterPro" id="IPR000515">
    <property type="entry name" value="MetI-like"/>
</dbReference>
<dbReference type="CDD" id="cd06261">
    <property type="entry name" value="TM_PBP2"/>
    <property type="match status" value="2"/>
</dbReference>
<dbReference type="InterPro" id="IPR035906">
    <property type="entry name" value="MetI-like_sf"/>
</dbReference>
<dbReference type="Proteomes" id="UP000553981">
    <property type="component" value="Unassembled WGS sequence"/>
</dbReference>
<feature type="transmembrane region" description="Helical" evidence="8">
    <location>
        <begin position="144"/>
        <end position="163"/>
    </location>
</feature>
<gene>
    <name evidence="11" type="primary">modB_1</name>
    <name evidence="10" type="ORF">HHJ67_08595</name>
    <name evidence="11" type="ORF">NCTC11820_00960</name>
</gene>
<evidence type="ECO:0000256" key="7">
    <source>
        <dbReference type="ARBA" id="ARBA00023136"/>
    </source>
</evidence>
<dbReference type="RefSeq" id="WP_013189520.1">
    <property type="nucleotide sequence ID" value="NZ_CP068112.1"/>
</dbReference>
<dbReference type="Pfam" id="PF00528">
    <property type="entry name" value="BPD_transp_1"/>
    <property type="match status" value="2"/>
</dbReference>
<feature type="domain" description="ABC transmembrane type-1" evidence="9">
    <location>
        <begin position="346"/>
        <end position="545"/>
    </location>
</feature>
<feature type="transmembrane region" description="Helical" evidence="8">
    <location>
        <begin position="348"/>
        <end position="371"/>
    </location>
</feature>
<feature type="transmembrane region" description="Helical" evidence="8">
    <location>
        <begin position="423"/>
        <end position="442"/>
    </location>
</feature>
<keyword evidence="2 8" id="KW-0813">Transport</keyword>
<dbReference type="EMBL" id="JABCUI010000004">
    <property type="protein sequence ID" value="NMW87792.1"/>
    <property type="molecule type" value="Genomic_DNA"/>
</dbReference>
<evidence type="ECO:0000256" key="3">
    <source>
        <dbReference type="ARBA" id="ARBA00022475"/>
    </source>
</evidence>
<dbReference type="OMA" id="SYLWHVI"/>
<feature type="transmembrane region" description="Helical" evidence="8">
    <location>
        <begin position="525"/>
        <end position="545"/>
    </location>
</feature>
<evidence type="ECO:0000313" key="12">
    <source>
        <dbReference type="Proteomes" id="UP000250245"/>
    </source>
</evidence>
<sequence>MEKTAPRVALAVMVFLPLAFLGLFFLWPTLRIIGLGLSGTATGLGSGGTACVGGSLREMLGRTRTWTTLFWTLEMGLLGTVFSVFLGVAGAWALYGLRIPGRRVWRTLTGVPFVLPSVVVGVAFQNLLGPGAPLGFLGLSESRAAIILAMVFFNFSLVARIVGNAWMRLDPRPAQAARALGASPARAFLTVTLPRLGPAIFAAASLVFLYCITSYGLIRVLGGVKITTLEVEIYLETASYLNLSGAAVLSILQILIVLAALGINGVARARFERAGALRTVPPRRVRREDTFALVLTGLGILLVAVPLVFMVVASLRLAGRWTLANYQALGQPGIVAQLPGTAWGAWGYSLQVALLSCVISLVMGLSVALVVSRRVPLNSRWRGAQELFDMLFSSPQGVSAVTVGFGMLITLQAPPLSLPANALFLAAAQAVVAVPLVLRSVLPTLRAINPHLREAAATLGANRLQSFVTVELPVLARVSGVGAGFAFAISLGEFGATSFLARPLEPTLPVAIFALSSRPSAQAQGASAAASVVLALTCALVMFVAENGFATATRGLRWRLKLSSKGE</sequence>
<feature type="transmembrane region" description="Helical" evidence="8">
    <location>
        <begin position="391"/>
        <end position="411"/>
    </location>
</feature>
<keyword evidence="5 8" id="KW-0812">Transmembrane</keyword>
<feature type="transmembrane region" description="Helical" evidence="8">
    <location>
        <begin position="104"/>
        <end position="124"/>
    </location>
</feature>
<feature type="transmembrane region" description="Helical" evidence="8">
    <location>
        <begin position="7"/>
        <end position="27"/>
    </location>
</feature>
<feature type="transmembrane region" description="Helical" evidence="8">
    <location>
        <begin position="238"/>
        <end position="263"/>
    </location>
</feature>
<proteinExistence type="inferred from homology"/>
<evidence type="ECO:0000256" key="1">
    <source>
        <dbReference type="ARBA" id="ARBA00004429"/>
    </source>
</evidence>
<dbReference type="GeneID" id="55565735"/>
<feature type="domain" description="ABC transmembrane type-1" evidence="9">
    <location>
        <begin position="69"/>
        <end position="262"/>
    </location>
</feature>
<evidence type="ECO:0000256" key="4">
    <source>
        <dbReference type="ARBA" id="ARBA00022519"/>
    </source>
</evidence>
<dbReference type="PANTHER" id="PTHR43357">
    <property type="entry name" value="INNER MEMBRANE ABC TRANSPORTER PERMEASE PROTEIN YDCV"/>
    <property type="match status" value="1"/>
</dbReference>
<keyword evidence="4" id="KW-0997">Cell inner membrane</keyword>
<dbReference type="AlphaFoldDB" id="A0A2X3ANR0"/>
<dbReference type="GO" id="GO:0005886">
    <property type="term" value="C:plasma membrane"/>
    <property type="evidence" value="ECO:0007669"/>
    <property type="project" value="UniProtKB-SubCell"/>
</dbReference>
<feature type="transmembrane region" description="Helical" evidence="8">
    <location>
        <begin position="75"/>
        <end position="97"/>
    </location>
</feature>
<evidence type="ECO:0000259" key="9">
    <source>
        <dbReference type="PROSITE" id="PS50928"/>
    </source>
</evidence>
<comment type="similarity">
    <text evidence="8">Belongs to the binding-protein-dependent transport system permease family.</text>
</comment>
<evidence type="ECO:0000256" key="6">
    <source>
        <dbReference type="ARBA" id="ARBA00022989"/>
    </source>
</evidence>
<accession>A0A2X3ANR0</accession>
<name>A0A2X3ANR0_9ACTO</name>
<evidence type="ECO:0000313" key="10">
    <source>
        <dbReference type="EMBL" id="NMW87792.1"/>
    </source>
</evidence>
<dbReference type="Proteomes" id="UP000250245">
    <property type="component" value="Unassembled WGS sequence"/>
</dbReference>
<dbReference type="GO" id="GO:0055085">
    <property type="term" value="P:transmembrane transport"/>
    <property type="evidence" value="ECO:0007669"/>
    <property type="project" value="InterPro"/>
</dbReference>
<keyword evidence="6 8" id="KW-1133">Transmembrane helix</keyword>
<feature type="transmembrane region" description="Helical" evidence="8">
    <location>
        <begin position="291"/>
        <end position="313"/>
    </location>
</feature>
<organism evidence="11 12">
    <name type="scientific">Mobiluncus curtisii</name>
    <dbReference type="NCBI Taxonomy" id="2051"/>
    <lineage>
        <taxon>Bacteria</taxon>
        <taxon>Bacillati</taxon>
        <taxon>Actinomycetota</taxon>
        <taxon>Actinomycetes</taxon>
        <taxon>Actinomycetales</taxon>
        <taxon>Actinomycetaceae</taxon>
        <taxon>Mobiluncus</taxon>
    </lineage>
</organism>
<evidence type="ECO:0000256" key="8">
    <source>
        <dbReference type="RuleBase" id="RU363032"/>
    </source>
</evidence>
<evidence type="ECO:0000313" key="13">
    <source>
        <dbReference type="Proteomes" id="UP000553981"/>
    </source>
</evidence>